<sequence length="149" mass="15783">MIDDMRVLFFAMALVAAAGGGSAAASQGSGNAIAGLWSTGSNGGQIELYRCGAAICGKVVDAAPLRANPDQRDVKNPDRALRSRTLKGLVVLRGFEGGPREWKGGPVYDPETGDGATKGYLILREDGKLEVKGCRAAIFCRTKIWTRVR</sequence>
<dbReference type="Gene3D" id="2.40.128.520">
    <property type="match status" value="1"/>
</dbReference>
<accession>A0A1Y5PQF7</accession>
<evidence type="ECO:0000259" key="2">
    <source>
        <dbReference type="Pfam" id="PF09917"/>
    </source>
</evidence>
<dbReference type="AlphaFoldDB" id="A0A1Y5PQF7"/>
<gene>
    <name evidence="3" type="ORF">SPPYR_1152</name>
</gene>
<feature type="chain" id="PRO_5013006367" description="DUF2147 domain-containing protein" evidence="1">
    <location>
        <begin position="24"/>
        <end position="149"/>
    </location>
</feature>
<dbReference type="PANTHER" id="PTHR36919">
    <property type="entry name" value="BLR1215 PROTEIN"/>
    <property type="match status" value="1"/>
</dbReference>
<keyword evidence="1" id="KW-0732">Signal</keyword>
<feature type="domain" description="DUF2147" evidence="2">
    <location>
        <begin position="35"/>
        <end position="147"/>
    </location>
</feature>
<reference evidence="3" key="1">
    <citation type="submission" date="2016-03" db="EMBL/GenBank/DDBJ databases">
        <authorList>
            <person name="Ploux O."/>
        </authorList>
    </citation>
    <scope>NUCLEOTIDE SEQUENCE</scope>
    <source>
        <strain evidence="3">UC10</strain>
    </source>
</reference>
<protein>
    <recommendedName>
        <fullName evidence="2">DUF2147 domain-containing protein</fullName>
    </recommendedName>
</protein>
<dbReference type="KEGG" id="sphu:SPPYR_1152"/>
<dbReference type="InterPro" id="IPR019223">
    <property type="entry name" value="DUF2147"/>
</dbReference>
<dbReference type="EMBL" id="LT598653">
    <property type="protein sequence ID" value="SBV32272.1"/>
    <property type="molecule type" value="Genomic_DNA"/>
</dbReference>
<organism evidence="3">
    <name type="scientific">uncultured Sphingopyxis sp</name>
    <dbReference type="NCBI Taxonomy" id="310581"/>
    <lineage>
        <taxon>Bacteria</taxon>
        <taxon>Pseudomonadati</taxon>
        <taxon>Pseudomonadota</taxon>
        <taxon>Alphaproteobacteria</taxon>
        <taxon>Sphingomonadales</taxon>
        <taxon>Sphingomonadaceae</taxon>
        <taxon>Sphingopyxis</taxon>
        <taxon>environmental samples</taxon>
    </lineage>
</organism>
<proteinExistence type="predicted"/>
<name>A0A1Y5PQF7_9SPHN</name>
<evidence type="ECO:0000313" key="3">
    <source>
        <dbReference type="EMBL" id="SBV32272.1"/>
    </source>
</evidence>
<dbReference type="PANTHER" id="PTHR36919:SF2">
    <property type="entry name" value="BLL6627 PROTEIN"/>
    <property type="match status" value="1"/>
</dbReference>
<dbReference type="RefSeq" id="WP_295325010.1">
    <property type="nucleotide sequence ID" value="NZ_LT598653.1"/>
</dbReference>
<evidence type="ECO:0000256" key="1">
    <source>
        <dbReference type="SAM" id="SignalP"/>
    </source>
</evidence>
<feature type="signal peptide" evidence="1">
    <location>
        <begin position="1"/>
        <end position="23"/>
    </location>
</feature>
<dbReference type="Pfam" id="PF09917">
    <property type="entry name" value="DUF2147"/>
    <property type="match status" value="1"/>
</dbReference>